<dbReference type="AlphaFoldDB" id="M0DAQ2"/>
<dbReference type="InterPro" id="IPR006521">
    <property type="entry name" value="Tail_protein_I"/>
</dbReference>
<feature type="domain" description="CRAL-TRIO" evidence="2">
    <location>
        <begin position="480"/>
        <end position="677"/>
    </location>
</feature>
<dbReference type="Proteomes" id="UP000011513">
    <property type="component" value="Unassembled WGS sequence"/>
</dbReference>
<evidence type="ECO:0000313" key="4">
    <source>
        <dbReference type="Proteomes" id="UP000011513"/>
    </source>
</evidence>
<dbReference type="InParanoid" id="M0DAQ2"/>
<dbReference type="PROSITE" id="PS50191">
    <property type="entry name" value="CRAL_TRIO"/>
    <property type="match status" value="1"/>
</dbReference>
<feature type="compositionally biased region" description="Acidic residues" evidence="1">
    <location>
        <begin position="631"/>
        <end position="650"/>
    </location>
</feature>
<proteinExistence type="predicted"/>
<dbReference type="RefSeq" id="WP_008385191.1">
    <property type="nucleotide sequence ID" value="NZ_AOIV01000011.1"/>
</dbReference>
<dbReference type="EMBL" id="AOIV01000011">
    <property type="protein sequence ID" value="ELZ32511.1"/>
    <property type="molecule type" value="Genomic_DNA"/>
</dbReference>
<dbReference type="InterPro" id="IPR001251">
    <property type="entry name" value="CRAL-TRIO_dom"/>
</dbReference>
<organism evidence="3 4">
    <name type="scientific">Halogeometricum pallidum JCM 14848</name>
    <dbReference type="NCBI Taxonomy" id="1227487"/>
    <lineage>
        <taxon>Archaea</taxon>
        <taxon>Methanobacteriati</taxon>
        <taxon>Methanobacteriota</taxon>
        <taxon>Stenosarchaea group</taxon>
        <taxon>Halobacteria</taxon>
        <taxon>Halobacteriales</taxon>
        <taxon>Haloferacaceae</taxon>
        <taxon>Halogeometricum</taxon>
    </lineage>
</organism>
<comment type="caution">
    <text evidence="3">The sequence shown here is derived from an EMBL/GenBank/DDBJ whole genome shotgun (WGS) entry which is preliminary data.</text>
</comment>
<protein>
    <submittedName>
        <fullName evidence="3">Phage tail protein</fullName>
    </submittedName>
</protein>
<dbReference type="SUPFAM" id="SSF101898">
    <property type="entry name" value="NHL repeat"/>
    <property type="match status" value="1"/>
</dbReference>
<evidence type="ECO:0000313" key="3">
    <source>
        <dbReference type="EMBL" id="ELZ32511.1"/>
    </source>
</evidence>
<dbReference type="OrthoDB" id="202878at2157"/>
<dbReference type="Gene3D" id="1.10.150.20">
    <property type="entry name" value="5' to 3' exonuclease, C-terminal subdomain"/>
    <property type="match status" value="1"/>
</dbReference>
<dbReference type="eggNOG" id="arCOG06233">
    <property type="taxonomic scope" value="Archaea"/>
</dbReference>
<evidence type="ECO:0000259" key="2">
    <source>
        <dbReference type="PROSITE" id="PS50191"/>
    </source>
</evidence>
<feature type="region of interest" description="Disordered" evidence="1">
    <location>
        <begin position="628"/>
        <end position="668"/>
    </location>
</feature>
<dbReference type="Gene3D" id="2.120.10.30">
    <property type="entry name" value="TolB, C-terminal domain"/>
    <property type="match status" value="1"/>
</dbReference>
<name>M0DAQ2_HALPD</name>
<evidence type="ECO:0000256" key="1">
    <source>
        <dbReference type="SAM" id="MobiDB-lite"/>
    </source>
</evidence>
<sequence length="786" mass="84985">MPAAFVGTTTPEAWNAWRGTNALVDDGVVIQRTFGVPTVVHEAGSDGTVDIALDPCERLYVLTGDGTIRRYDTGTRDVRHYRDFDGDGVADGFAYPRALCLHEGTMYIATGESADEGRTGGRLFAVPRRTGLARELDGVASAETVALAASNRRIYLLDGGEGRGEGTVLQIDPAGRVAPTVVVDGLTAPRDLAVGGDGVLAVLDAGGDESEDGADGDPWRVRVFAVGRGDDGGERVAPRPDVHVDTERLTLDASRLVVQAGEDDRTLVVVGAVDETEVGAVRRYHLSEAFDETVAVTADSLPLRPTGLLAVQTSTSRAGAYYVVDDDTENVALVVEAGRNRRNESTGRFDARLVTRFDSGISGVRWHRVTLDVGEERVGVGTVESSSQVRLRYGATDDDDVGDVPIESVPGIGPTYARRLRNAGVAWSSQLIGYDADRLAAIAAASPQRVGLLRTQARQWLDAAAERAVSWKQTPGPNPRDSLVDATGRYLWVELELVGSEYASPRVRELRAFFPRESYLRYLPSIYRADEKSAGFLERYLSIPESDFESIERNVDTLTRYLDREGVPSESLSWLGRWIGIKTDETWPDSVRRAFVVNAPSLFERRGTPTGLLSMLRLYLDANAGSSAVVDESDDSVEENDEHDGSDGDSDGPGGGEETADEDPTPAEVAAELARAVALWEHADLDPIAPDSPAREPYRRLVNSPAGFVVLVGPSVTDEEVIALERLVETETPIHAVGRVARLTPWIRLGGHSYLGLNTALATREFVVDRSSLGVDSMLWEHADSF</sequence>
<dbReference type="InterPro" id="IPR011748">
    <property type="entry name" value="Unchr_phage_tail-like"/>
</dbReference>
<keyword evidence="4" id="KW-1185">Reference proteome</keyword>
<reference evidence="3 4" key="1">
    <citation type="journal article" date="2014" name="PLoS Genet.">
        <title>Phylogenetically driven sequencing of extremely halophilic archaea reveals strategies for static and dynamic osmo-response.</title>
        <authorList>
            <person name="Becker E.A."/>
            <person name="Seitzer P.M."/>
            <person name="Tritt A."/>
            <person name="Larsen D."/>
            <person name="Krusor M."/>
            <person name="Yao A.I."/>
            <person name="Wu D."/>
            <person name="Madern D."/>
            <person name="Eisen J.A."/>
            <person name="Darling A.E."/>
            <person name="Facciotti M.T."/>
        </authorList>
    </citation>
    <scope>NUCLEOTIDE SEQUENCE [LARGE SCALE GENOMIC DNA]</scope>
    <source>
        <strain evidence="3 4">JCM 14848</strain>
    </source>
</reference>
<dbReference type="NCBIfam" id="TIGR02242">
    <property type="entry name" value="tail_TIGR02242"/>
    <property type="match status" value="1"/>
</dbReference>
<dbReference type="InterPro" id="IPR011042">
    <property type="entry name" value="6-blade_b-propeller_TolB-like"/>
</dbReference>
<accession>M0DAQ2</accession>
<gene>
    <name evidence="3" type="ORF">C474_06807</name>
</gene>
<dbReference type="Pfam" id="PF09684">
    <property type="entry name" value="Tail_P2_I"/>
    <property type="match status" value="1"/>
</dbReference>